<evidence type="ECO:0000256" key="1">
    <source>
        <dbReference type="ARBA" id="ARBA00010618"/>
    </source>
</evidence>
<keyword evidence="3 6" id="KW-0687">Ribonucleoprotein</keyword>
<reference evidence="8" key="2">
    <citation type="submission" date="2019-11" db="UniProtKB">
        <authorList>
            <consortium name="Ensembl"/>
        </authorList>
    </citation>
    <scope>IDENTIFICATION</scope>
</reference>
<dbReference type="InterPro" id="IPR005824">
    <property type="entry name" value="KOW"/>
</dbReference>
<feature type="domain" description="KOW" evidence="7">
    <location>
        <begin position="55"/>
        <end position="82"/>
    </location>
</feature>
<gene>
    <name evidence="8" type="primary">tbx20</name>
</gene>
<evidence type="ECO:0000256" key="4">
    <source>
        <dbReference type="ARBA" id="ARBA00035283"/>
    </source>
</evidence>
<dbReference type="Xenbase" id="XB-GENE-487334">
    <property type="gene designation" value="tbx20"/>
</dbReference>
<dbReference type="PROSITE" id="PS01108">
    <property type="entry name" value="RIBOSOMAL_L24"/>
    <property type="match status" value="1"/>
</dbReference>
<name>A0A5S6M3D0_XENTR</name>
<dbReference type="GO" id="GO:0006412">
    <property type="term" value="P:translation"/>
    <property type="evidence" value="ECO:0007669"/>
    <property type="project" value="InterPro"/>
</dbReference>
<dbReference type="Bgee" id="ENSXETG00000013110">
    <property type="expression patterns" value="Expressed in heart and 8 other cell types or tissues"/>
</dbReference>
<dbReference type="NCBIfam" id="TIGR01079">
    <property type="entry name" value="rplX_bact"/>
    <property type="match status" value="1"/>
</dbReference>
<dbReference type="InterPro" id="IPR014722">
    <property type="entry name" value="Rib_uL2_dom2"/>
</dbReference>
<proteinExistence type="inferred from homology"/>
<dbReference type="InterPro" id="IPR008991">
    <property type="entry name" value="Translation_prot_SH3-like_sf"/>
</dbReference>
<evidence type="ECO:0000256" key="2">
    <source>
        <dbReference type="ARBA" id="ARBA00022980"/>
    </source>
</evidence>
<organism evidence="8">
    <name type="scientific">Xenopus tropicalis</name>
    <name type="common">Western clawed frog</name>
    <name type="synonym">Silurana tropicalis</name>
    <dbReference type="NCBI Taxonomy" id="8364"/>
    <lineage>
        <taxon>Eukaryota</taxon>
        <taxon>Metazoa</taxon>
        <taxon>Chordata</taxon>
        <taxon>Craniata</taxon>
        <taxon>Vertebrata</taxon>
        <taxon>Euteleostomi</taxon>
        <taxon>Amphibia</taxon>
        <taxon>Batrachia</taxon>
        <taxon>Anura</taxon>
        <taxon>Pipoidea</taxon>
        <taxon>Pipidae</taxon>
        <taxon>Xenopodinae</taxon>
        <taxon>Xenopus</taxon>
        <taxon>Silurana</taxon>
    </lineage>
</organism>
<dbReference type="GO" id="GO:1990904">
    <property type="term" value="C:ribonucleoprotein complex"/>
    <property type="evidence" value="ECO:0007669"/>
    <property type="project" value="UniProtKB-KW"/>
</dbReference>
<dbReference type="Ensembl" id="ENSXETT00000028708">
    <property type="protein sequence ID" value="ENSXETP00000028708"/>
    <property type="gene ID" value="ENSXETG00000013110"/>
</dbReference>
<dbReference type="Gene3D" id="2.30.30.30">
    <property type="match status" value="1"/>
</dbReference>
<dbReference type="CDD" id="cd06089">
    <property type="entry name" value="KOW_RPL26"/>
    <property type="match status" value="1"/>
</dbReference>
<dbReference type="InterPro" id="IPR005825">
    <property type="entry name" value="Ribosomal_uL24_CS"/>
</dbReference>
<dbReference type="PANTHER" id="PTHR12903">
    <property type="entry name" value="MITOCHONDRIAL RIBOSOMAL PROTEIN L24"/>
    <property type="match status" value="1"/>
</dbReference>
<evidence type="ECO:0000313" key="8">
    <source>
        <dbReference type="Ensembl" id="ENSXETP00000028708"/>
    </source>
</evidence>
<dbReference type="InterPro" id="IPR057264">
    <property type="entry name" value="Ribosomal_uL24_C"/>
</dbReference>
<evidence type="ECO:0000256" key="5">
    <source>
        <dbReference type="ARBA" id="ARBA00035357"/>
    </source>
</evidence>
<evidence type="ECO:0000256" key="6">
    <source>
        <dbReference type="RuleBase" id="RU003477"/>
    </source>
</evidence>
<dbReference type="SMART" id="SM00739">
    <property type="entry name" value="KOW"/>
    <property type="match status" value="1"/>
</dbReference>
<accession>A0A5S6M3D0</accession>
<dbReference type="Pfam" id="PF00467">
    <property type="entry name" value="KOW"/>
    <property type="match status" value="1"/>
</dbReference>
<evidence type="ECO:0000259" key="7">
    <source>
        <dbReference type="SMART" id="SM00739"/>
    </source>
</evidence>
<dbReference type="GO" id="GO:0003735">
    <property type="term" value="F:structural constituent of ribosome"/>
    <property type="evidence" value="ECO:0007669"/>
    <property type="project" value="InterPro"/>
</dbReference>
<protein>
    <recommendedName>
        <fullName evidence="4">Large ribosomal subunit protein uL24m</fullName>
    </recommendedName>
    <alternativeName>
        <fullName evidence="5">39S ribosomal protein L24, mitochondrial</fullName>
    </alternativeName>
</protein>
<dbReference type="SUPFAM" id="SSF50104">
    <property type="entry name" value="Translation proteins SH3-like domain"/>
    <property type="match status" value="1"/>
</dbReference>
<dbReference type="GO" id="GO:0005840">
    <property type="term" value="C:ribosome"/>
    <property type="evidence" value="ECO:0007669"/>
    <property type="project" value="UniProtKB-KW"/>
</dbReference>
<dbReference type="InterPro" id="IPR041988">
    <property type="entry name" value="Ribosomal_uL24_KOW"/>
</dbReference>
<dbReference type="InterPro" id="IPR003256">
    <property type="entry name" value="Ribosomal_uL24"/>
</dbReference>
<dbReference type="GO" id="GO:0003723">
    <property type="term" value="F:RNA binding"/>
    <property type="evidence" value="ECO:0007669"/>
    <property type="project" value="InterPro"/>
</dbReference>
<reference evidence="8" key="1">
    <citation type="journal article" date="2010" name="Science">
        <title>The genome of the Western clawed frog Xenopus tropicalis.</title>
        <authorList>
            <person name="Hellsten U."/>
            <person name="Harland R.M."/>
            <person name="Gilchrist M.J."/>
            <person name="Hendrix D."/>
            <person name="Jurka J."/>
            <person name="Kapitonov V."/>
            <person name="Ovcharenko I."/>
            <person name="Putnam N.H."/>
            <person name="Shu S."/>
            <person name="Taher L."/>
            <person name="Blitz I.L."/>
            <person name="Blumberg B."/>
            <person name="Dichmann D.S."/>
            <person name="Dubchak I."/>
            <person name="Amaya E."/>
            <person name="Detter J.C."/>
            <person name="Fletcher R."/>
            <person name="Gerhard D.S."/>
            <person name="Goodstein D."/>
            <person name="Graves T."/>
            <person name="Grigoriev I.V."/>
            <person name="Grimwood J."/>
            <person name="Kawashima T."/>
            <person name="Lindquist E."/>
            <person name="Lucas S.M."/>
            <person name="Mead P.E."/>
            <person name="Mitros T."/>
            <person name="Ogino H."/>
            <person name="Ohta Y."/>
            <person name="Poliakov A.V."/>
            <person name="Pollet N."/>
            <person name="Robert J."/>
            <person name="Salamov A."/>
            <person name="Sater A.K."/>
            <person name="Schmutz J."/>
            <person name="Terry A."/>
            <person name="Vize P.D."/>
            <person name="Warren W.C."/>
            <person name="Wells D."/>
            <person name="Wills A."/>
            <person name="Wilson R.K."/>
            <person name="Zimmerman L.B."/>
            <person name="Zorn A.M."/>
            <person name="Grainger R."/>
            <person name="Grammer T."/>
            <person name="Khokha M.K."/>
            <person name="Richardson P.M."/>
            <person name="Rokhsar D.S."/>
        </authorList>
    </citation>
    <scope>NUCLEOTIDE SEQUENCE [LARGE SCALE GENOMIC DNA]</scope>
    <source>
        <strain evidence="8">Nigerian</strain>
    </source>
</reference>
<dbReference type="GeneTree" id="ENSGT00940000158741"/>
<dbReference type="Pfam" id="PF17136">
    <property type="entry name" value="ribosomal_L24"/>
    <property type="match status" value="1"/>
</dbReference>
<dbReference type="AlphaFoldDB" id="A0A5S6M3D0"/>
<dbReference type="STRING" id="8364.ENSXETP00000028708"/>
<evidence type="ECO:0000256" key="3">
    <source>
        <dbReference type="ARBA" id="ARBA00023274"/>
    </source>
</evidence>
<sequence length="216" mass="25191">MRLTLLLEMAAKLKLPHDYRFGMSRPSTLAAKRRNPPGKRRSKVFVEPVSKEEWQYFRGDTVEVLHGKDAGKQGKVTQVVRARNWVVIDGLNTKAVDIGRLTDWGGLKDFDQAPLRLNRQNLVDPTDRKPTDIEWRYTEEGDRVRVSVRSGRIIPKPVLQRRDGIIPEQWKDGPKDTSVEDALERTYVPSLKTFQEEIMEKMGIEENRQQRKSYWY</sequence>
<keyword evidence="2 6" id="KW-0689">Ribosomal protein</keyword>
<comment type="similarity">
    <text evidence="1 6">Belongs to the universal ribosomal protein uL24 family.</text>
</comment>